<dbReference type="InterPro" id="IPR014710">
    <property type="entry name" value="RmlC-like_jellyroll"/>
</dbReference>
<accession>A0A0R2FF41</accession>
<dbReference type="CDD" id="cd02228">
    <property type="entry name" value="cupin_EutQ"/>
    <property type="match status" value="1"/>
</dbReference>
<evidence type="ECO:0000313" key="2">
    <source>
        <dbReference type="Proteomes" id="UP000051442"/>
    </source>
</evidence>
<gene>
    <name evidence="1" type="ORF">FD14_GL002295</name>
</gene>
<dbReference type="AlphaFoldDB" id="A0A0R2FF41"/>
<keyword evidence="2" id="KW-1185">Reference proteome</keyword>
<sequence length="147" mass="16279">MNIDREQVEAIIRKIVLEKLGTNKTTTPDGLISIDLPNWSVSEADRMDTGNPSDQVYTKDFFDLNESPRLGAGLMTMKESTFDWTLNYDEVDYVVSGELSVIGKNGTATAGPGQIILIPKGSQIKFSAPKEARFIYITYPADWANQA</sequence>
<dbReference type="OrthoDB" id="3828611at2"/>
<organism evidence="1 2">
    <name type="scientific">Secundilactobacillus similis DSM 23365 = JCM 2765</name>
    <dbReference type="NCBI Taxonomy" id="1423804"/>
    <lineage>
        <taxon>Bacteria</taxon>
        <taxon>Bacillati</taxon>
        <taxon>Bacillota</taxon>
        <taxon>Bacilli</taxon>
        <taxon>Lactobacillales</taxon>
        <taxon>Lactobacillaceae</taxon>
        <taxon>Secundilactobacillus</taxon>
    </lineage>
</organism>
<reference evidence="1 2" key="1">
    <citation type="journal article" date="2015" name="Genome Announc.">
        <title>Expanding the biotechnology potential of lactobacilli through comparative genomics of 213 strains and associated genera.</title>
        <authorList>
            <person name="Sun Z."/>
            <person name="Harris H.M."/>
            <person name="McCann A."/>
            <person name="Guo C."/>
            <person name="Argimon S."/>
            <person name="Zhang W."/>
            <person name="Yang X."/>
            <person name="Jeffery I.B."/>
            <person name="Cooney J.C."/>
            <person name="Kagawa T.F."/>
            <person name="Liu W."/>
            <person name="Song Y."/>
            <person name="Salvetti E."/>
            <person name="Wrobel A."/>
            <person name="Rasinkangas P."/>
            <person name="Parkhill J."/>
            <person name="Rea M.C."/>
            <person name="O'Sullivan O."/>
            <person name="Ritari J."/>
            <person name="Douillard F.P."/>
            <person name="Paul Ross R."/>
            <person name="Yang R."/>
            <person name="Briner A.E."/>
            <person name="Felis G.E."/>
            <person name="de Vos W.M."/>
            <person name="Barrangou R."/>
            <person name="Klaenhammer T.R."/>
            <person name="Caufield P.W."/>
            <person name="Cui Y."/>
            <person name="Zhang H."/>
            <person name="O'Toole P.W."/>
        </authorList>
    </citation>
    <scope>NUCLEOTIDE SEQUENCE [LARGE SCALE GENOMIC DNA]</scope>
    <source>
        <strain evidence="1 2">DSM 23365</strain>
    </source>
</reference>
<dbReference type="EMBL" id="AYZM01000038">
    <property type="protein sequence ID" value="KRN26230.1"/>
    <property type="molecule type" value="Genomic_DNA"/>
</dbReference>
<dbReference type="PANTHER" id="PTHR36169">
    <property type="entry name" value="ETHANOLAMINE UTILIZATION PROTEIN EUTQ"/>
    <property type="match status" value="1"/>
</dbReference>
<dbReference type="InterPro" id="IPR011051">
    <property type="entry name" value="RmlC_Cupin_sf"/>
</dbReference>
<name>A0A0R2FF41_9LACO</name>
<proteinExistence type="predicted"/>
<dbReference type="SUPFAM" id="SSF51182">
    <property type="entry name" value="RmlC-like cupins"/>
    <property type="match status" value="1"/>
</dbReference>
<dbReference type="PATRIC" id="fig|1423804.4.peg.2488"/>
<protein>
    <recommendedName>
        <fullName evidence="3">Ethanolamine utilization protein EutQ</fullName>
    </recommendedName>
</protein>
<dbReference type="PANTHER" id="PTHR36169:SF1">
    <property type="entry name" value="ACETATE KINASE EUTQ"/>
    <property type="match status" value="1"/>
</dbReference>
<dbReference type="Gene3D" id="2.60.120.10">
    <property type="entry name" value="Jelly Rolls"/>
    <property type="match status" value="1"/>
</dbReference>
<comment type="caution">
    <text evidence="1">The sequence shown here is derived from an EMBL/GenBank/DDBJ whole genome shotgun (WGS) entry which is preliminary data.</text>
</comment>
<evidence type="ECO:0000313" key="1">
    <source>
        <dbReference type="EMBL" id="KRN26230.1"/>
    </source>
</evidence>
<dbReference type="Pfam" id="PF06249">
    <property type="entry name" value="EutQ"/>
    <property type="match status" value="1"/>
</dbReference>
<dbReference type="Proteomes" id="UP000051442">
    <property type="component" value="Unassembled WGS sequence"/>
</dbReference>
<dbReference type="RefSeq" id="WP_057151662.1">
    <property type="nucleotide sequence ID" value="NZ_AYZM01000038.1"/>
</dbReference>
<dbReference type="STRING" id="1423804.FD14_GL002295"/>
<dbReference type="InterPro" id="IPR010424">
    <property type="entry name" value="EutQ"/>
</dbReference>
<evidence type="ECO:0008006" key="3">
    <source>
        <dbReference type="Google" id="ProtNLM"/>
    </source>
</evidence>